<dbReference type="RefSeq" id="WP_089755201.1">
    <property type="nucleotide sequence ID" value="NZ_FNKL01000002.1"/>
</dbReference>
<evidence type="ECO:0008006" key="4">
    <source>
        <dbReference type="Google" id="ProtNLM"/>
    </source>
</evidence>
<keyword evidence="1" id="KW-0472">Membrane</keyword>
<keyword evidence="1" id="KW-1133">Transmembrane helix</keyword>
<evidence type="ECO:0000313" key="2">
    <source>
        <dbReference type="EMBL" id="SDQ43378.1"/>
    </source>
</evidence>
<organism evidence="2 3">
    <name type="scientific">Chryseobacterium soldanellicola</name>
    <dbReference type="NCBI Taxonomy" id="311333"/>
    <lineage>
        <taxon>Bacteria</taxon>
        <taxon>Pseudomonadati</taxon>
        <taxon>Bacteroidota</taxon>
        <taxon>Flavobacteriia</taxon>
        <taxon>Flavobacteriales</taxon>
        <taxon>Weeksellaceae</taxon>
        <taxon>Chryseobacterium group</taxon>
        <taxon>Chryseobacterium</taxon>
    </lineage>
</organism>
<sequence length="441" mass="51947">MKFAQNIVLFLSIFLVIGLVYIAFFNVYQTDDYIFSYSTRKLGILGNIKRFYTFWGGRYFGYTINMLNPLSKDPGNILPKIYPVFLFLTFIGVAALNFKQYFGYSFKEALIKGFLLFFFYAILLVSLPEHFYWITGANIYFLPVILSGFLLYFQGKFQESGKKIWFYLSAVFIAVLMGSNEIVELILLGILVLFYFQNRTKENKILLTIGFTGFLISFLAPGNFNRMQDSSEVFYMKMIKKTGIFVVNSTYIFIKITLLLPLFIKIFEQDLQKIIEKISFKKALIIWSISFLPLLFTGFISNTIARQFETIIFFYLLTFAVVVAFKFKEIKKYWWLTFIIVFLPETTFFPPKYANFNFDFNVNNIIKELLHTDFVEYDKEIENRINTIKNSTQDSIVLDKIKNVPKILYFDEMASVNEEKTYVNDQLQSYFNKKYIRIKSK</sequence>
<gene>
    <name evidence="2" type="ORF">SAMN05421664_1591</name>
</gene>
<accession>A0A1H1AUE8</accession>
<feature type="transmembrane region" description="Helical" evidence="1">
    <location>
        <begin position="133"/>
        <end position="153"/>
    </location>
</feature>
<reference evidence="3" key="1">
    <citation type="submission" date="2016-10" db="EMBL/GenBank/DDBJ databases">
        <authorList>
            <person name="Varghese N."/>
            <person name="Submissions S."/>
        </authorList>
    </citation>
    <scope>NUCLEOTIDE SEQUENCE [LARGE SCALE GENOMIC DNA]</scope>
    <source>
        <strain evidence="3">DSM 17072</strain>
    </source>
</reference>
<feature type="transmembrane region" description="Helical" evidence="1">
    <location>
        <begin position="245"/>
        <end position="264"/>
    </location>
</feature>
<evidence type="ECO:0000313" key="3">
    <source>
        <dbReference type="Proteomes" id="UP000199627"/>
    </source>
</evidence>
<dbReference type="EMBL" id="FNKL01000002">
    <property type="protein sequence ID" value="SDQ43378.1"/>
    <property type="molecule type" value="Genomic_DNA"/>
</dbReference>
<feature type="transmembrane region" description="Helical" evidence="1">
    <location>
        <begin position="165"/>
        <end position="193"/>
    </location>
</feature>
<dbReference type="OrthoDB" id="1081881at2"/>
<dbReference type="STRING" id="311333.SAMN05421664_1591"/>
<evidence type="ECO:0000256" key="1">
    <source>
        <dbReference type="SAM" id="Phobius"/>
    </source>
</evidence>
<dbReference type="AlphaFoldDB" id="A0A1H1AUE8"/>
<feature type="transmembrane region" description="Helical" evidence="1">
    <location>
        <begin position="205"/>
        <end position="224"/>
    </location>
</feature>
<protein>
    <recommendedName>
        <fullName evidence="4">Glycosyltransferase RgtA/B/C/D-like domain-containing protein</fullName>
    </recommendedName>
</protein>
<keyword evidence="1" id="KW-0812">Transmembrane</keyword>
<feature type="transmembrane region" description="Helical" evidence="1">
    <location>
        <begin position="333"/>
        <end position="350"/>
    </location>
</feature>
<feature type="transmembrane region" description="Helical" evidence="1">
    <location>
        <begin position="81"/>
        <end position="98"/>
    </location>
</feature>
<feature type="transmembrane region" description="Helical" evidence="1">
    <location>
        <begin position="284"/>
        <end position="304"/>
    </location>
</feature>
<feature type="transmembrane region" description="Helical" evidence="1">
    <location>
        <begin position="311"/>
        <end position="327"/>
    </location>
</feature>
<proteinExistence type="predicted"/>
<name>A0A1H1AUE8_9FLAO</name>
<feature type="transmembrane region" description="Helical" evidence="1">
    <location>
        <begin position="110"/>
        <end position="127"/>
    </location>
</feature>
<dbReference type="Proteomes" id="UP000199627">
    <property type="component" value="Unassembled WGS sequence"/>
</dbReference>
<keyword evidence="3" id="KW-1185">Reference proteome</keyword>
<feature type="transmembrane region" description="Helical" evidence="1">
    <location>
        <begin position="7"/>
        <end position="28"/>
    </location>
</feature>